<accession>A0A2V5L056</accession>
<gene>
    <name evidence="2" type="ORF">CVV68_21530</name>
</gene>
<evidence type="ECO:0000313" key="2">
    <source>
        <dbReference type="EMBL" id="PYI64581.1"/>
    </source>
</evidence>
<dbReference type="AlphaFoldDB" id="A0A2V5L056"/>
<keyword evidence="3" id="KW-1185">Reference proteome</keyword>
<feature type="domain" description="Transposase IS30-like HTH" evidence="1">
    <location>
        <begin position="12"/>
        <end position="53"/>
    </location>
</feature>
<dbReference type="Pfam" id="PF13936">
    <property type="entry name" value="HTH_38"/>
    <property type="match status" value="1"/>
</dbReference>
<sequence>MVRGCTSLSAQYRHLALDDRIQIQTQYEKGASEAQISREIGVHRSTITRELTRRAWQPEQDHANLRPY</sequence>
<comment type="caution">
    <text evidence="2">The sequence shown here is derived from an EMBL/GenBank/DDBJ whole genome shotgun (WGS) entry which is preliminary data.</text>
</comment>
<protein>
    <recommendedName>
        <fullName evidence="1">Transposase IS30-like HTH domain-containing protein</fullName>
    </recommendedName>
</protein>
<evidence type="ECO:0000313" key="3">
    <source>
        <dbReference type="Proteomes" id="UP000247832"/>
    </source>
</evidence>
<proteinExistence type="predicted"/>
<evidence type="ECO:0000259" key="1">
    <source>
        <dbReference type="Pfam" id="PF13936"/>
    </source>
</evidence>
<dbReference type="InterPro" id="IPR009057">
    <property type="entry name" value="Homeodomain-like_sf"/>
</dbReference>
<dbReference type="Gene3D" id="1.10.10.60">
    <property type="entry name" value="Homeodomain-like"/>
    <property type="match status" value="1"/>
</dbReference>
<dbReference type="EMBL" id="QJVD01000046">
    <property type="protein sequence ID" value="PYI64581.1"/>
    <property type="molecule type" value="Genomic_DNA"/>
</dbReference>
<reference evidence="2 3" key="1">
    <citation type="submission" date="2018-05" db="EMBL/GenBank/DDBJ databases">
        <title>Genetic diversity of glacier-inhabiting Cryobacterium bacteria in China and description of Cryobacterium mengkeensis sp. nov. and Arthrobacter glacialis sp. nov.</title>
        <authorList>
            <person name="Liu Q."/>
            <person name="Xin Y.-H."/>
        </authorList>
    </citation>
    <scope>NUCLEOTIDE SEQUENCE [LARGE SCALE GENOMIC DNA]</scope>
    <source>
        <strain evidence="2 3">LI2</strain>
    </source>
</reference>
<name>A0A2V5L056_9MICC</name>
<dbReference type="SUPFAM" id="SSF46689">
    <property type="entry name" value="Homeodomain-like"/>
    <property type="match status" value="1"/>
</dbReference>
<organism evidence="2 3">
    <name type="scientific">Arthrobacter livingstonensis</name>
    <dbReference type="NCBI Taxonomy" id="670078"/>
    <lineage>
        <taxon>Bacteria</taxon>
        <taxon>Bacillati</taxon>
        <taxon>Actinomycetota</taxon>
        <taxon>Actinomycetes</taxon>
        <taxon>Micrococcales</taxon>
        <taxon>Micrococcaceae</taxon>
        <taxon>Arthrobacter</taxon>
    </lineage>
</organism>
<dbReference type="InterPro" id="IPR025246">
    <property type="entry name" value="IS30-like_HTH"/>
</dbReference>
<dbReference type="OrthoDB" id="9803231at2"/>
<dbReference type="Proteomes" id="UP000247832">
    <property type="component" value="Unassembled WGS sequence"/>
</dbReference>